<protein>
    <submittedName>
        <fullName evidence="1">Uncharacterized protein</fullName>
    </submittedName>
</protein>
<sequence>MAIRRSGCGSAPSTAAIGCVGRCGCGGKLRLAWSSMRASPSLILMRILCWRKSLRHTTCQLSSSPVCALPVSVAARRVETMSAQSLTLMESSLRDMLGRAATIGSLSAADRAQLDGLLEKADTAKAAYAPVADTPIGAREYVRAMVALLTDAHQVLEKYSG</sequence>
<evidence type="ECO:0000313" key="2">
    <source>
        <dbReference type="Proteomes" id="UP000195331"/>
    </source>
</evidence>
<gene>
    <name evidence="1" type="ORF">BTO20_37770</name>
</gene>
<keyword evidence="2" id="KW-1185">Reference proteome</keyword>
<evidence type="ECO:0000313" key="1">
    <source>
        <dbReference type="EMBL" id="ART74371.1"/>
    </source>
</evidence>
<dbReference type="AlphaFoldDB" id="A0A1Y0CGI0"/>
<organism evidence="1 2">
    <name type="scientific">Mycobacterium dioxanotrophicus</name>
    <dbReference type="NCBI Taxonomy" id="482462"/>
    <lineage>
        <taxon>Bacteria</taxon>
        <taxon>Bacillati</taxon>
        <taxon>Actinomycetota</taxon>
        <taxon>Actinomycetes</taxon>
        <taxon>Mycobacteriales</taxon>
        <taxon>Mycobacteriaceae</taxon>
        <taxon>Mycobacterium</taxon>
    </lineage>
</organism>
<dbReference type="Proteomes" id="UP000195331">
    <property type="component" value="Plasmid unnamed2"/>
</dbReference>
<geneLocation type="plasmid" evidence="1 2">
    <name>unnamed2</name>
</geneLocation>
<dbReference type="EMBL" id="CP020811">
    <property type="protein sequence ID" value="ART74371.1"/>
    <property type="molecule type" value="Genomic_DNA"/>
</dbReference>
<dbReference type="KEGG" id="mdx:BTO20_37770"/>
<dbReference type="PROSITE" id="PS51257">
    <property type="entry name" value="PROKAR_LIPOPROTEIN"/>
    <property type="match status" value="1"/>
</dbReference>
<name>A0A1Y0CGI0_9MYCO</name>
<accession>A0A1Y0CGI0</accession>
<dbReference type="InterPro" id="IPR019710">
    <property type="entry name" value="DUF4226"/>
</dbReference>
<dbReference type="Pfam" id="PF10774">
    <property type="entry name" value="DUF4226"/>
    <property type="match status" value="1"/>
</dbReference>
<reference evidence="1 2" key="1">
    <citation type="submission" date="2017-04" db="EMBL/GenBank/DDBJ databases">
        <title>Whole Genome Sequence of 1,4-Dioxane Degrading Bacterium Mycobacterium dioxanotrophicus PH-06.</title>
        <authorList>
            <person name="He Y."/>
        </authorList>
    </citation>
    <scope>NUCLEOTIDE SEQUENCE [LARGE SCALE GENOMIC DNA]</scope>
    <source>
        <strain evidence="1 2">PH-06</strain>
        <plasmid evidence="1 2">unnamed2</plasmid>
    </source>
</reference>
<proteinExistence type="predicted"/>
<keyword evidence="1" id="KW-0614">Plasmid</keyword>